<feature type="compositionally biased region" description="Gly residues" evidence="1">
    <location>
        <begin position="223"/>
        <end position="233"/>
    </location>
</feature>
<dbReference type="EMBL" id="MDYN01000028">
    <property type="protein sequence ID" value="OQD81241.1"/>
    <property type="molecule type" value="Genomic_DNA"/>
</dbReference>
<feature type="region of interest" description="Disordered" evidence="1">
    <location>
        <begin position="110"/>
        <end position="136"/>
    </location>
</feature>
<reference evidence="4" key="1">
    <citation type="journal article" date="2017" name="Nat. Microbiol.">
        <title>Global analysis of biosynthetic gene clusters reveals vast potential of secondary metabolite production in Penicillium species.</title>
        <authorList>
            <person name="Nielsen J.C."/>
            <person name="Grijseels S."/>
            <person name="Prigent S."/>
            <person name="Ji B."/>
            <person name="Dainat J."/>
            <person name="Nielsen K.F."/>
            <person name="Frisvad J.C."/>
            <person name="Workman M."/>
            <person name="Nielsen J."/>
        </authorList>
    </citation>
    <scope>NUCLEOTIDE SEQUENCE [LARGE SCALE GENOMIC DNA]</scope>
    <source>
        <strain evidence="4">IBT 31811</strain>
    </source>
</reference>
<feature type="region of interest" description="Disordered" evidence="1">
    <location>
        <begin position="32"/>
        <end position="55"/>
    </location>
</feature>
<feature type="region of interest" description="Disordered" evidence="1">
    <location>
        <begin position="382"/>
        <end position="410"/>
    </location>
</feature>
<sequence>MKGFVGGIPIALLAVAAQAKFIEHQEHGFVPQAGGTAMGGPSGDDSDGGFISPYSANVKTNTQVNEYSKDDHHVNLKHTDVFPPHHVHFGPPVAVKNGPQVPGMGPFVERPQVPGEGPFKKRGTPGGTAMGGPSGDDEGQVFNMPITGIFQTEVNDYNKDDHSVAVKDTHVHPAPVHVVHPPPQFHGPPHGYHGRPAGPPSAAFNAPPSTFEKRWGPEKEGGTAMGGPGGGSHHGPAGFPHPHGGTAMGGPSGDDDGISFSKPVTGHFKTSVNEYSKDDHSIDLKHKDVYAPRFPPWGAPFKRSWGPEHEQGGTAMGGPSGNDGGQEFNAPITIDTDTDVNEHYEDDHSIDLKHKDIYAPPPPFGGPGPVVFGAHPPFRRAYSPNREAGGGTAMGGPSGDDDGTSFSDPTNIDVTTGVNEHHEDNHAVKGDFTHVHPNVHPYWDDYEEAPYSYESPPAPVEYPVTENFPTSPKGHPAPPAEVSESHPAPPAPHAENPQAPTEASPSAPPMAPAPAVAEAPPREDHQECAAKVHEVVRTVTKTQYKTVEATPEYKQSVPTSAVPMAATPQMSAQVDPKVFSNAISASAPASSAVRSYAPYSYASERPMSQSAPYSMISVHVPMATPASSSYAMATPSSSMAKMMPTGVDALSHGSQSSAAASPSASVHATMFEGGAARLSGGLFSAAAGVMGVLAFIL</sequence>
<feature type="signal peptide" evidence="2">
    <location>
        <begin position="1"/>
        <end position="19"/>
    </location>
</feature>
<feature type="compositionally biased region" description="Gly residues" evidence="1">
    <location>
        <begin position="314"/>
        <end position="324"/>
    </location>
</feature>
<dbReference type="Proteomes" id="UP000191672">
    <property type="component" value="Unassembled WGS sequence"/>
</dbReference>
<comment type="caution">
    <text evidence="3">The sequence shown here is derived from an EMBL/GenBank/DDBJ whole genome shotgun (WGS) entry which is preliminary data.</text>
</comment>
<accession>A0A1V6PW98</accession>
<feature type="region of interest" description="Disordered" evidence="1">
    <location>
        <begin position="213"/>
        <end position="265"/>
    </location>
</feature>
<feature type="compositionally biased region" description="Low complexity" evidence="1">
    <location>
        <begin position="493"/>
        <end position="505"/>
    </location>
</feature>
<keyword evidence="4" id="KW-1185">Reference proteome</keyword>
<evidence type="ECO:0000256" key="1">
    <source>
        <dbReference type="SAM" id="MobiDB-lite"/>
    </source>
</evidence>
<evidence type="ECO:0008006" key="5">
    <source>
        <dbReference type="Google" id="ProtNLM"/>
    </source>
</evidence>
<feature type="compositionally biased region" description="Low complexity" evidence="1">
    <location>
        <begin position="234"/>
        <end position="245"/>
    </location>
</feature>
<gene>
    <name evidence="3" type="ORF">PENANT_c028G11120</name>
</gene>
<feature type="compositionally biased region" description="Gly residues" evidence="1">
    <location>
        <begin position="388"/>
        <end position="398"/>
    </location>
</feature>
<feature type="chain" id="PRO_5013229447" description="GPI anchored protein" evidence="2">
    <location>
        <begin position="20"/>
        <end position="697"/>
    </location>
</feature>
<proteinExistence type="predicted"/>
<organism evidence="3 4">
    <name type="scientific">Penicillium antarcticum</name>
    <dbReference type="NCBI Taxonomy" id="416450"/>
    <lineage>
        <taxon>Eukaryota</taxon>
        <taxon>Fungi</taxon>
        <taxon>Dikarya</taxon>
        <taxon>Ascomycota</taxon>
        <taxon>Pezizomycotina</taxon>
        <taxon>Eurotiomycetes</taxon>
        <taxon>Eurotiomycetidae</taxon>
        <taxon>Eurotiales</taxon>
        <taxon>Aspergillaceae</taxon>
        <taxon>Penicillium</taxon>
    </lineage>
</organism>
<evidence type="ECO:0000256" key="2">
    <source>
        <dbReference type="SAM" id="SignalP"/>
    </source>
</evidence>
<evidence type="ECO:0000313" key="3">
    <source>
        <dbReference type="EMBL" id="OQD81241.1"/>
    </source>
</evidence>
<feature type="region of interest" description="Disordered" evidence="1">
    <location>
        <begin position="457"/>
        <end position="527"/>
    </location>
</feature>
<feature type="region of interest" description="Disordered" evidence="1">
    <location>
        <begin position="304"/>
        <end position="332"/>
    </location>
</feature>
<name>A0A1V6PW98_9EURO</name>
<feature type="compositionally biased region" description="Gly residues" evidence="1">
    <location>
        <begin position="124"/>
        <end position="134"/>
    </location>
</feature>
<dbReference type="AlphaFoldDB" id="A0A1V6PW98"/>
<protein>
    <recommendedName>
        <fullName evidence="5">GPI anchored protein</fullName>
    </recommendedName>
</protein>
<keyword evidence="2" id="KW-0732">Signal</keyword>
<dbReference type="STRING" id="416450.A0A1V6PW98"/>
<evidence type="ECO:0000313" key="4">
    <source>
        <dbReference type="Proteomes" id="UP000191672"/>
    </source>
</evidence>